<name>A0ABS3S7H5_9ACTN</name>
<keyword evidence="4" id="KW-1185">Reference proteome</keyword>
<reference evidence="3 4" key="1">
    <citation type="submission" date="2021-03" db="EMBL/GenBank/DDBJ databases">
        <title>Actinomadura violae sp. nov., isolated from lichen in Thailand.</title>
        <authorList>
            <person name="Kanchanasin P."/>
            <person name="Saeng-In P."/>
            <person name="Phongsopitanun W."/>
            <person name="Yuki M."/>
            <person name="Kudo T."/>
            <person name="Ohkuma M."/>
            <person name="Tanasupawat S."/>
        </authorList>
    </citation>
    <scope>NUCLEOTIDE SEQUENCE [LARGE SCALE GENOMIC DNA]</scope>
    <source>
        <strain evidence="3 4">LCR2-06</strain>
    </source>
</reference>
<evidence type="ECO:0000256" key="2">
    <source>
        <dbReference type="ARBA" id="ARBA00023136"/>
    </source>
</evidence>
<proteinExistence type="predicted"/>
<evidence type="ECO:0000256" key="1">
    <source>
        <dbReference type="ARBA" id="ARBA00004370"/>
    </source>
</evidence>
<dbReference type="EMBL" id="JAGEPF010000039">
    <property type="protein sequence ID" value="MBO2464841.1"/>
    <property type="molecule type" value="Genomic_DNA"/>
</dbReference>
<comment type="subcellular location">
    <subcellularLocation>
        <location evidence="1">Membrane</location>
    </subcellularLocation>
</comment>
<comment type="caution">
    <text evidence="3">The sequence shown here is derived from an EMBL/GenBank/DDBJ whole genome shotgun (WGS) entry which is preliminary data.</text>
</comment>
<evidence type="ECO:0000313" key="3">
    <source>
        <dbReference type="EMBL" id="MBO2464841.1"/>
    </source>
</evidence>
<gene>
    <name evidence="3" type="ORF">J4709_45465</name>
</gene>
<evidence type="ECO:0000313" key="4">
    <source>
        <dbReference type="Proteomes" id="UP000680206"/>
    </source>
</evidence>
<accession>A0ABS3S7H5</accession>
<dbReference type="RefSeq" id="WP_208251705.1">
    <property type="nucleotide sequence ID" value="NZ_JAGEPF010000039.1"/>
</dbReference>
<dbReference type="InterPro" id="IPR032710">
    <property type="entry name" value="NTF2-like_dom_sf"/>
</dbReference>
<organism evidence="3 4">
    <name type="scientific">Actinomadura violacea</name>
    <dbReference type="NCBI Taxonomy" id="2819934"/>
    <lineage>
        <taxon>Bacteria</taxon>
        <taxon>Bacillati</taxon>
        <taxon>Actinomycetota</taxon>
        <taxon>Actinomycetes</taxon>
        <taxon>Streptosporangiales</taxon>
        <taxon>Thermomonosporaceae</taxon>
        <taxon>Actinomadura</taxon>
    </lineage>
</organism>
<dbReference type="PANTHER" id="PTHR37042">
    <property type="entry name" value="OUTER MEMBRANE PROTEIN RV1973"/>
    <property type="match status" value="1"/>
</dbReference>
<sequence>MSRLLGLYKPFGVALGLVLVALLLHPIAGRLRDDGTPRDRAVLDGVATTDVTGDVSTALSRIFSYTPADVSTAQRTAADVLTGAAAQQYRQIFAQVQRQAPAQRVALTTRVTRAGVISLVGDTARLLVFLDQTATRAGRPDGTPAAAQLTVTAHRDDGHWRITELKSA</sequence>
<keyword evidence="2" id="KW-0472">Membrane</keyword>
<protein>
    <submittedName>
        <fullName evidence="3">Nuclear transport factor 2 family protein</fullName>
    </submittedName>
</protein>
<dbReference type="PANTHER" id="PTHR37042:SF4">
    <property type="entry name" value="OUTER MEMBRANE PROTEIN RV1973"/>
    <property type="match status" value="1"/>
</dbReference>
<dbReference type="Proteomes" id="UP000680206">
    <property type="component" value="Unassembled WGS sequence"/>
</dbReference>
<dbReference type="SUPFAM" id="SSF54427">
    <property type="entry name" value="NTF2-like"/>
    <property type="match status" value="1"/>
</dbReference>